<dbReference type="EMBL" id="SLWX01000001">
    <property type="protein sequence ID" value="TCO78199.1"/>
    <property type="molecule type" value="Genomic_DNA"/>
</dbReference>
<sequence>MDPDEVIRALVSVGLVVTLSLGANCQGAVGSVPAARPDLQQPAHESLSPGVLTAPGHTAD</sequence>
<evidence type="ECO:0000313" key="2">
    <source>
        <dbReference type="EMBL" id="TCO78199.1"/>
    </source>
</evidence>
<dbReference type="Proteomes" id="UP000294980">
    <property type="component" value="Unassembled WGS sequence"/>
</dbReference>
<evidence type="ECO:0000256" key="1">
    <source>
        <dbReference type="SAM" id="MobiDB-lite"/>
    </source>
</evidence>
<dbReference type="RefSeq" id="WP_117316159.1">
    <property type="nucleotide sequence ID" value="NZ_QQSW01000006.1"/>
</dbReference>
<accession>A0A4R2L2S0</accession>
<dbReference type="AlphaFoldDB" id="A0A4R2L2S0"/>
<proteinExistence type="predicted"/>
<feature type="region of interest" description="Disordered" evidence="1">
    <location>
        <begin position="35"/>
        <end position="60"/>
    </location>
</feature>
<evidence type="ECO:0000313" key="3">
    <source>
        <dbReference type="Proteomes" id="UP000294980"/>
    </source>
</evidence>
<name>A0A4R2L2S0_9GAMM</name>
<keyword evidence="3" id="KW-1185">Reference proteome</keyword>
<protein>
    <submittedName>
        <fullName evidence="2">Uncharacterized protein</fullName>
    </submittedName>
</protein>
<gene>
    <name evidence="2" type="ORF">EV688_10111</name>
</gene>
<reference evidence="2 3" key="1">
    <citation type="submission" date="2019-03" db="EMBL/GenBank/DDBJ databases">
        <title>Genomic Encyclopedia of Type Strains, Phase IV (KMG-IV): sequencing the most valuable type-strain genomes for metagenomic binning, comparative biology and taxonomic classification.</title>
        <authorList>
            <person name="Goeker M."/>
        </authorList>
    </citation>
    <scope>NUCLEOTIDE SEQUENCE [LARGE SCALE GENOMIC DNA]</scope>
    <source>
        <strain evidence="2 3">DSM 23344</strain>
    </source>
</reference>
<organism evidence="2 3">
    <name type="scientific">Chromatocurvus halotolerans</name>
    <dbReference type="NCBI Taxonomy" id="1132028"/>
    <lineage>
        <taxon>Bacteria</taxon>
        <taxon>Pseudomonadati</taxon>
        <taxon>Pseudomonadota</taxon>
        <taxon>Gammaproteobacteria</taxon>
        <taxon>Cellvibrionales</taxon>
        <taxon>Halieaceae</taxon>
        <taxon>Chromatocurvus</taxon>
    </lineage>
</organism>
<comment type="caution">
    <text evidence="2">The sequence shown here is derived from an EMBL/GenBank/DDBJ whole genome shotgun (WGS) entry which is preliminary data.</text>
</comment>